<dbReference type="FunFam" id="1.10.418.10:FF:000063">
    <property type="entry name" value="Calmin"/>
    <property type="match status" value="1"/>
</dbReference>
<dbReference type="GO" id="GO:0005640">
    <property type="term" value="C:nuclear outer membrane"/>
    <property type="evidence" value="ECO:0007669"/>
    <property type="project" value="TreeGrafter"/>
</dbReference>
<evidence type="ECO:0000256" key="5">
    <source>
        <dbReference type="ARBA" id="ARBA00022989"/>
    </source>
</evidence>
<feature type="compositionally biased region" description="Polar residues" evidence="10">
    <location>
        <begin position="901"/>
        <end position="922"/>
    </location>
</feature>
<evidence type="ECO:0000256" key="2">
    <source>
        <dbReference type="ARBA" id="ARBA00022553"/>
    </source>
</evidence>
<dbReference type="Proteomes" id="UP000465112">
    <property type="component" value="Chromosome 20"/>
</dbReference>
<feature type="compositionally biased region" description="Basic and acidic residues" evidence="10">
    <location>
        <begin position="1149"/>
        <end position="1163"/>
    </location>
</feature>
<feature type="compositionally biased region" description="Basic and acidic residues" evidence="10">
    <location>
        <begin position="869"/>
        <end position="882"/>
    </location>
</feature>
<evidence type="ECO:0000256" key="4">
    <source>
        <dbReference type="ARBA" id="ARBA00022737"/>
    </source>
</evidence>
<keyword evidence="6" id="KW-0472">Membrane</keyword>
<dbReference type="PROSITE" id="PS00020">
    <property type="entry name" value="ACTININ_2"/>
    <property type="match status" value="1"/>
</dbReference>
<keyword evidence="5" id="KW-1133">Transmembrane helix</keyword>
<reference evidence="12 13" key="1">
    <citation type="submission" date="2019-06" db="EMBL/GenBank/DDBJ databases">
        <title>A chromosome-scale genome assembly of the European perch, Perca fluviatilis.</title>
        <authorList>
            <person name="Roques C."/>
            <person name="Zahm M."/>
            <person name="Cabau C."/>
            <person name="Klopp C."/>
            <person name="Bouchez O."/>
            <person name="Donnadieu C."/>
            <person name="Kuhl H."/>
            <person name="Gislard M."/>
            <person name="Guendouz S."/>
            <person name="Journot L."/>
            <person name="Haffray P."/>
            <person name="Bestin A."/>
            <person name="Morvezen R."/>
            <person name="Feron R."/>
            <person name="Wen M."/>
            <person name="Jouanno E."/>
            <person name="Herpin A."/>
            <person name="Schartl M."/>
            <person name="Postlethwait J."/>
            <person name="Schaerlinger B."/>
            <person name="Chardard D."/>
            <person name="Lecocq T."/>
            <person name="Poncet C."/>
            <person name="Jaffrelo L."/>
            <person name="Lampietro C."/>
            <person name="Guiguen Y."/>
        </authorList>
    </citation>
    <scope>NUCLEOTIDE SEQUENCE [LARGE SCALE GENOMIC DNA]</scope>
    <source>
        <tissue evidence="12">Blood</tissue>
    </source>
</reference>
<evidence type="ECO:0000313" key="13">
    <source>
        <dbReference type="Proteomes" id="UP000465112"/>
    </source>
</evidence>
<name>A0A6A5DR28_PERFL</name>
<dbReference type="InterPro" id="IPR001589">
    <property type="entry name" value="Actinin_actin-bd_CS"/>
</dbReference>
<keyword evidence="2" id="KW-0597">Phosphoprotein</keyword>
<evidence type="ECO:0000256" key="1">
    <source>
        <dbReference type="ARBA" id="ARBA00004211"/>
    </source>
</evidence>
<dbReference type="Pfam" id="PF00307">
    <property type="entry name" value="CH"/>
    <property type="match status" value="2"/>
</dbReference>
<dbReference type="EMBL" id="VHII01000020">
    <property type="protein sequence ID" value="KAF1375227.1"/>
    <property type="molecule type" value="Genomic_DNA"/>
</dbReference>
<feature type="region of interest" description="Disordered" evidence="10">
    <location>
        <begin position="681"/>
        <end position="722"/>
    </location>
</feature>
<evidence type="ECO:0000256" key="10">
    <source>
        <dbReference type="SAM" id="MobiDB-lite"/>
    </source>
</evidence>
<dbReference type="GO" id="GO:0034993">
    <property type="term" value="C:meiotic nuclear membrane microtubule tethering complex"/>
    <property type="evidence" value="ECO:0007669"/>
    <property type="project" value="TreeGrafter"/>
</dbReference>
<keyword evidence="3" id="KW-0812">Transmembrane</keyword>
<feature type="region of interest" description="Disordered" evidence="10">
    <location>
        <begin position="254"/>
        <end position="285"/>
    </location>
</feature>
<feature type="region of interest" description="Disordered" evidence="10">
    <location>
        <begin position="850"/>
        <end position="1039"/>
    </location>
</feature>
<dbReference type="PANTHER" id="PTHR47535:SF9">
    <property type="entry name" value="CALPONIN-HOMOLOGY (CH) DOMAIN-CONTAINING PROTEIN"/>
    <property type="match status" value="1"/>
</dbReference>
<feature type="compositionally biased region" description="Basic and acidic residues" evidence="10">
    <location>
        <begin position="924"/>
        <end position="934"/>
    </location>
</feature>
<dbReference type="PROSITE" id="PS00019">
    <property type="entry name" value="ACTININ_1"/>
    <property type="match status" value="1"/>
</dbReference>
<dbReference type="GO" id="GO:0005737">
    <property type="term" value="C:cytoplasm"/>
    <property type="evidence" value="ECO:0007669"/>
    <property type="project" value="TreeGrafter"/>
</dbReference>
<feature type="non-terminal residue" evidence="12">
    <location>
        <position position="1"/>
    </location>
</feature>
<feature type="region of interest" description="Disordered" evidence="10">
    <location>
        <begin position="1149"/>
        <end position="1168"/>
    </location>
</feature>
<keyword evidence="4" id="KW-0677">Repeat</keyword>
<dbReference type="InterPro" id="IPR036872">
    <property type="entry name" value="CH_dom_sf"/>
</dbReference>
<feature type="compositionally biased region" description="Polar residues" evidence="10">
    <location>
        <begin position="707"/>
        <end position="722"/>
    </location>
</feature>
<dbReference type="InterPro" id="IPR001715">
    <property type="entry name" value="CH_dom"/>
</dbReference>
<dbReference type="SMART" id="SM00033">
    <property type="entry name" value="CH"/>
    <property type="match status" value="2"/>
</dbReference>
<feature type="domain" description="Calponin-homology (CH)" evidence="11">
    <location>
        <begin position="293"/>
        <end position="397"/>
    </location>
</feature>
<feature type="region of interest" description="Disordered" evidence="10">
    <location>
        <begin position="1174"/>
        <end position="1196"/>
    </location>
</feature>
<protein>
    <recommendedName>
        <fullName evidence="8">Calmin</fullName>
    </recommendedName>
    <alternativeName>
        <fullName evidence="9">Calponin-like transmembrane domain protein</fullName>
    </alternativeName>
</protein>
<feature type="compositionally biased region" description="Acidic residues" evidence="10">
    <location>
        <begin position="855"/>
        <end position="868"/>
    </location>
</feature>
<feature type="compositionally biased region" description="Basic and acidic residues" evidence="10">
    <location>
        <begin position="948"/>
        <end position="976"/>
    </location>
</feature>
<dbReference type="Gene3D" id="1.10.418.10">
    <property type="entry name" value="Calponin-like domain"/>
    <property type="match status" value="2"/>
</dbReference>
<gene>
    <name evidence="12" type="ORF">PFLUV_G00237310</name>
</gene>
<feature type="compositionally biased region" description="Polar residues" evidence="10">
    <location>
        <begin position="1013"/>
        <end position="1039"/>
    </location>
</feature>
<keyword evidence="13" id="KW-1185">Reference proteome</keyword>
<dbReference type="GO" id="GO:0007097">
    <property type="term" value="P:nuclear migration"/>
    <property type="evidence" value="ECO:0007669"/>
    <property type="project" value="TreeGrafter"/>
</dbReference>
<organism evidence="12 13">
    <name type="scientific">Perca fluviatilis</name>
    <name type="common">European perch</name>
    <dbReference type="NCBI Taxonomy" id="8168"/>
    <lineage>
        <taxon>Eukaryota</taxon>
        <taxon>Metazoa</taxon>
        <taxon>Chordata</taxon>
        <taxon>Craniata</taxon>
        <taxon>Vertebrata</taxon>
        <taxon>Euteleostomi</taxon>
        <taxon>Actinopterygii</taxon>
        <taxon>Neopterygii</taxon>
        <taxon>Teleostei</taxon>
        <taxon>Neoteleostei</taxon>
        <taxon>Acanthomorphata</taxon>
        <taxon>Eupercaria</taxon>
        <taxon>Perciformes</taxon>
        <taxon>Percoidei</taxon>
        <taxon>Percidae</taxon>
        <taxon>Percinae</taxon>
        <taxon>Perca</taxon>
    </lineage>
</organism>
<feature type="region of interest" description="Disordered" evidence="10">
    <location>
        <begin position="1"/>
        <end position="26"/>
    </location>
</feature>
<accession>A0A6A5DR28</accession>
<evidence type="ECO:0000256" key="7">
    <source>
        <dbReference type="ARBA" id="ARBA00023203"/>
    </source>
</evidence>
<dbReference type="InterPro" id="IPR052403">
    <property type="entry name" value="LINC-complex_assoc"/>
</dbReference>
<evidence type="ECO:0000259" key="11">
    <source>
        <dbReference type="PROSITE" id="PS50021"/>
    </source>
</evidence>
<feature type="region of interest" description="Disordered" evidence="10">
    <location>
        <begin position="741"/>
        <end position="814"/>
    </location>
</feature>
<keyword evidence="7" id="KW-0009">Actin-binding</keyword>
<evidence type="ECO:0000256" key="9">
    <source>
        <dbReference type="ARBA" id="ARBA00082870"/>
    </source>
</evidence>
<feature type="region of interest" description="Disordered" evidence="10">
    <location>
        <begin position="514"/>
        <end position="547"/>
    </location>
</feature>
<comment type="caution">
    <text evidence="12">The sequence shown here is derived from an EMBL/GenBank/DDBJ whole genome shotgun (WGS) entry which is preliminary data.</text>
</comment>
<feature type="compositionally biased region" description="Polar residues" evidence="10">
    <location>
        <begin position="977"/>
        <end position="993"/>
    </location>
</feature>
<feature type="region of interest" description="Disordered" evidence="10">
    <location>
        <begin position="460"/>
        <end position="483"/>
    </location>
</feature>
<evidence type="ECO:0000256" key="6">
    <source>
        <dbReference type="ARBA" id="ARBA00023136"/>
    </source>
</evidence>
<dbReference type="PROSITE" id="PS50021">
    <property type="entry name" value="CH"/>
    <property type="match status" value="2"/>
</dbReference>
<evidence type="ECO:0000313" key="12">
    <source>
        <dbReference type="EMBL" id="KAF1375227.1"/>
    </source>
</evidence>
<feature type="domain" description="Calponin-homology (CH)" evidence="11">
    <location>
        <begin position="136"/>
        <end position="243"/>
    </location>
</feature>
<sequence length="1292" mass="143346">RARTHARTHWISSIPPRKYQPGAAAPSCPELQRSPAVLCCDVTGEKPAVNTRQPVSETLPPPSACVYPGLHGSRSARPDNRQTSCPLVAEASPRSLQHSPRLQMAGHEWEDWFEREEFIGQISDIRVQNLQVERELVQKRTFTRWINLHLEKCDPPIEVHDLFQDIQDGHILMALLEELSGCKLLHRFKKSSHRIFRLNNIAKVLSFLEERNVKLVSIDAADVADGNSSIVLGLIWNIILFFQIKEVTGNIRSQFPSSSSLSSIPTSSDSDTSYCSTPSDERPSASIAMREHSKAIKKLLQWVQKRTRKYSVAVQDFGKSWTSGLAFLAVIKSIDPSLVDMRKALLRTAKENLEDSFRIAHFSLGIPRLLEPEDVTINPPDEQSIMTYVSQFLEHFPGIEEPEEPCQLIERSVSMGRLNFRNSDSNLLRNSTQQSRVKERSYMFQRVCSQPPPKILISSVSEDRSSMSPPFRPPAPRSWSSEDFLADSPHMEDLSSSVVEEPKESASEVLTNLASNSPQLSDTQSPTGSSLPESGNTESVIGDSAISSPDSWVESEFGVISEKFCESRSDSSLCDSGTAWDVYRATPVEVTTLDEELVLSLEDRAPDESSITESYIDEGIYSLSSLESTQERIQRHSEKTQVEGVKEKETNLEKYNQDMALGQVPDHSKAHITKEVDSKQIATNQSREQEPSFGLCNAEDGVGNPFETGQSNQSQLKQTSVEESTYKESECLKKAVDFIGDGQDHEGQINGQTESQNESNNSEEFEVETECQKNDSLSEQTRRDSRGGSGVLNERGEGVVETQYGASEEDYPDAQERFSSETLANMHPTNQDTASKTSLDTSMGINIPLISISSEPEEQDEEETCDPDGQDHAGGDEVHQAEGTDTDVNILENPPELCCDSNYNVDKNSENVKPTASEQIQDIESGHSVEHDISRSSNAYDISGPDTGDNKAISEAKQECESPHHDSETGNTEKDLISQTSSTDAESQPVNTEQEIDSTDQPDGHEDKLGDTFSDNETATTQQNTLASVNSKPNGTTGISCYEPGSVSRVMDLFYTDLDQNSPTEDVDGDAIEPMDLFYPDKEEPMFTEPPDTEMQSWPSVLSVSALQPAPASETQPDQPLDLLGEDDFRNGVDSIKENDKVIIKTNQETDKASKSQEHRLSSGEKIGGFWGADVPGDSSDLSEAEQHSLGSARESTELVRSDIKSFNGQDESQIPPVLRHRKGARITQSMDNQTAVTAATREADNGESDFWRSESWELYLLLLLWLLLYCFLLLPQMDLKTLPSLLLNLNQ</sequence>
<dbReference type="PANTHER" id="PTHR47535">
    <property type="entry name" value="MUSCLE-SPECIFIC PROTEIN 300 KDA, ISOFORM G"/>
    <property type="match status" value="1"/>
</dbReference>
<dbReference type="FunFam" id="1.10.418.10:FF:000057">
    <property type="entry name" value="Calmin"/>
    <property type="match status" value="1"/>
</dbReference>
<dbReference type="GO" id="GO:0051015">
    <property type="term" value="F:actin filament binding"/>
    <property type="evidence" value="ECO:0007669"/>
    <property type="project" value="TreeGrafter"/>
</dbReference>
<proteinExistence type="predicted"/>
<evidence type="ECO:0000256" key="3">
    <source>
        <dbReference type="ARBA" id="ARBA00022692"/>
    </source>
</evidence>
<dbReference type="SUPFAM" id="SSF47576">
    <property type="entry name" value="Calponin-homology domain, CH-domain"/>
    <property type="match status" value="1"/>
</dbReference>
<feature type="compositionally biased region" description="Low complexity" evidence="10">
    <location>
        <begin position="256"/>
        <end position="278"/>
    </location>
</feature>
<comment type="subcellular location">
    <subcellularLocation>
        <location evidence="1">Membrane</location>
        <topology evidence="1">Single-pass type IV membrane protein</topology>
    </subcellularLocation>
</comment>
<evidence type="ECO:0000256" key="8">
    <source>
        <dbReference type="ARBA" id="ARBA00070333"/>
    </source>
</evidence>